<dbReference type="PANTHER" id="PTHR32294">
    <property type="entry name" value="DNA POLYMERASE III SUBUNIT ALPHA"/>
    <property type="match status" value="1"/>
</dbReference>
<feature type="domain" description="DNA polymerase helix-hairpin-helix motif" evidence="10">
    <location>
        <begin position="283"/>
        <end position="368"/>
    </location>
</feature>
<dbReference type="GO" id="GO:0008408">
    <property type="term" value="F:3'-5' exonuclease activity"/>
    <property type="evidence" value="ECO:0007669"/>
    <property type="project" value="InterPro"/>
</dbReference>
<keyword evidence="6" id="KW-0239">DNA-directed DNA polymerase</keyword>
<evidence type="ECO:0000259" key="11">
    <source>
        <dbReference type="Pfam" id="PF17657"/>
    </source>
</evidence>
<dbReference type="InterPro" id="IPR040982">
    <property type="entry name" value="DNA_pol3_finger"/>
</dbReference>
<proteinExistence type="predicted"/>
<evidence type="ECO:0000313" key="13">
    <source>
        <dbReference type="Proteomes" id="UP000178249"/>
    </source>
</evidence>
<evidence type="ECO:0000256" key="1">
    <source>
        <dbReference type="ARBA" id="ARBA00004496"/>
    </source>
</evidence>
<feature type="domain" description="OB" evidence="8">
    <location>
        <begin position="465"/>
        <end position="538"/>
    </location>
</feature>
<keyword evidence="5" id="KW-0235">DNA replication</keyword>
<dbReference type="InterPro" id="IPR004365">
    <property type="entry name" value="NA-bd_OB_tRNA"/>
</dbReference>
<dbReference type="GO" id="GO:0005737">
    <property type="term" value="C:cytoplasm"/>
    <property type="evidence" value="ECO:0007669"/>
    <property type="project" value="UniProtKB-SubCell"/>
</dbReference>
<dbReference type="GO" id="GO:0006260">
    <property type="term" value="P:DNA replication"/>
    <property type="evidence" value="ECO:0007669"/>
    <property type="project" value="UniProtKB-KW"/>
</dbReference>
<feature type="domain" description="DNA polymerase III alpha subunit finger" evidence="11">
    <location>
        <begin position="46"/>
        <end position="207"/>
    </location>
</feature>
<comment type="subcellular location">
    <subcellularLocation>
        <location evidence="1">Cytoplasm</location>
    </subcellularLocation>
</comment>
<protein>
    <recommendedName>
        <fullName evidence="2">DNA-directed DNA polymerase</fullName>
        <ecNumber evidence="2">2.7.7.7</ecNumber>
    </recommendedName>
</protein>
<keyword evidence="4" id="KW-0548">Nucleotidyltransferase</keyword>
<dbReference type="GO" id="GO:0003676">
    <property type="term" value="F:nucleic acid binding"/>
    <property type="evidence" value="ECO:0007669"/>
    <property type="project" value="InterPro"/>
</dbReference>
<sequence length="541" mass="59569">MIAPTDVTDFVPVQRDPSGTSVITQYDMHAVEDAGLLKFDFLGLKNLSVLGDAVERVRVRSGEMVDIENIPLDDSKVFGMLKHGDTESVFQLGGSGMTRYLKELEPSSVHDINAMVALYRPGPMESIPAYIARKHNPALVTYLDPRLKEILDRSYGIITYQDDVLLIAVKLGGYSWLQADELRRAMGKKIPEVMMAEKEKLVNGFIEYGKLPRAKAEAIWKLIEPFAAYGFGKAHAASYGRVAYQTAYMKAHYPTDYMAAVLSADSGDTEKVAEHVAECERIGIKVWPPDINESFQTFTAVAEGAIRFGLSSIKNFGESSATAIIEERSKGGKFKSIGDFLSRVPQNLVNRRALEALIKSGVFDSFEKRGTLMGNIEKILAFGKDAMGAPEGQDSLFGASLVSTPVIILEETPPASREEMLAWEKELLGIYVSGHPLDKFSESLKQYQGSIRMAKSEERNGYPLVVAGVIESIKPILTKKGDRMGFITISDKESSIETVAFPEVFKASREALEIGRCVLLKGKLSKRNGESSILIEKVKGL</sequence>
<dbReference type="SUPFAM" id="SSF160975">
    <property type="entry name" value="AF1531-like"/>
    <property type="match status" value="1"/>
</dbReference>
<evidence type="ECO:0000256" key="5">
    <source>
        <dbReference type="ARBA" id="ARBA00022705"/>
    </source>
</evidence>
<evidence type="ECO:0000256" key="2">
    <source>
        <dbReference type="ARBA" id="ARBA00012417"/>
    </source>
</evidence>
<evidence type="ECO:0000259" key="8">
    <source>
        <dbReference type="Pfam" id="PF01336"/>
    </source>
</evidence>
<gene>
    <name evidence="12" type="ORF">A2841_01165</name>
</gene>
<organism evidence="12 13">
    <name type="scientific">Candidatus Kaiserbacteria bacterium RIFCSPHIGHO2_01_FULL_48_10</name>
    <dbReference type="NCBI Taxonomy" id="1798476"/>
    <lineage>
        <taxon>Bacteria</taxon>
        <taxon>Candidatus Kaiseribacteriota</taxon>
    </lineage>
</organism>
<reference evidence="12 13" key="1">
    <citation type="journal article" date="2016" name="Nat. Commun.">
        <title>Thousands of microbial genomes shed light on interconnected biogeochemical processes in an aquifer system.</title>
        <authorList>
            <person name="Anantharaman K."/>
            <person name="Brown C.T."/>
            <person name="Hug L.A."/>
            <person name="Sharon I."/>
            <person name="Castelle C.J."/>
            <person name="Probst A.J."/>
            <person name="Thomas B.C."/>
            <person name="Singh A."/>
            <person name="Wilkins M.J."/>
            <person name="Karaoz U."/>
            <person name="Brodie E.L."/>
            <person name="Williams K.H."/>
            <person name="Hubbard S.S."/>
            <person name="Banfield J.F."/>
        </authorList>
    </citation>
    <scope>NUCLEOTIDE SEQUENCE [LARGE SCALE GENOMIC DNA]</scope>
</reference>
<evidence type="ECO:0000256" key="6">
    <source>
        <dbReference type="ARBA" id="ARBA00022932"/>
    </source>
</evidence>
<evidence type="ECO:0000259" key="10">
    <source>
        <dbReference type="Pfam" id="PF14579"/>
    </source>
</evidence>
<keyword evidence="3" id="KW-0808">Transferase</keyword>
<dbReference type="GO" id="GO:0003887">
    <property type="term" value="F:DNA-directed DNA polymerase activity"/>
    <property type="evidence" value="ECO:0007669"/>
    <property type="project" value="UniProtKB-KW"/>
</dbReference>
<comment type="caution">
    <text evidence="12">The sequence shown here is derived from an EMBL/GenBank/DDBJ whole genome shotgun (WGS) entry which is preliminary data.</text>
</comment>
<dbReference type="AlphaFoldDB" id="A0A1F6C632"/>
<comment type="catalytic activity">
    <reaction evidence="7">
        <text>DNA(n) + a 2'-deoxyribonucleoside 5'-triphosphate = DNA(n+1) + diphosphate</text>
        <dbReference type="Rhea" id="RHEA:22508"/>
        <dbReference type="Rhea" id="RHEA-COMP:17339"/>
        <dbReference type="Rhea" id="RHEA-COMP:17340"/>
        <dbReference type="ChEBI" id="CHEBI:33019"/>
        <dbReference type="ChEBI" id="CHEBI:61560"/>
        <dbReference type="ChEBI" id="CHEBI:173112"/>
        <dbReference type="EC" id="2.7.7.7"/>
    </reaction>
</comment>
<dbReference type="InterPro" id="IPR004805">
    <property type="entry name" value="DnaE2/DnaE/PolC"/>
</dbReference>
<dbReference type="EMBL" id="MFKP01000006">
    <property type="protein sequence ID" value="OGG44542.1"/>
    <property type="molecule type" value="Genomic_DNA"/>
</dbReference>
<name>A0A1F6C632_9BACT</name>
<dbReference type="Pfam" id="PF01336">
    <property type="entry name" value="tRNA_anti-codon"/>
    <property type="match status" value="1"/>
</dbReference>
<accession>A0A1F6C632</accession>
<evidence type="ECO:0000259" key="9">
    <source>
        <dbReference type="Pfam" id="PF07733"/>
    </source>
</evidence>
<dbReference type="NCBIfam" id="TIGR00594">
    <property type="entry name" value="polc"/>
    <property type="match status" value="1"/>
</dbReference>
<dbReference type="InterPro" id="IPR011708">
    <property type="entry name" value="DNA_pol3_alpha_NTPase_dom"/>
</dbReference>
<evidence type="ECO:0000256" key="7">
    <source>
        <dbReference type="ARBA" id="ARBA00049244"/>
    </source>
</evidence>
<feature type="domain" description="Bacterial DNA polymerase III alpha subunit NTPase" evidence="9">
    <location>
        <begin position="1"/>
        <end position="43"/>
    </location>
</feature>
<evidence type="ECO:0000256" key="3">
    <source>
        <dbReference type="ARBA" id="ARBA00022679"/>
    </source>
</evidence>
<evidence type="ECO:0000313" key="12">
    <source>
        <dbReference type="EMBL" id="OGG44542.1"/>
    </source>
</evidence>
<dbReference type="PANTHER" id="PTHR32294:SF0">
    <property type="entry name" value="DNA POLYMERASE III SUBUNIT ALPHA"/>
    <property type="match status" value="1"/>
</dbReference>
<dbReference type="EC" id="2.7.7.7" evidence="2"/>
<dbReference type="Gene3D" id="1.10.150.870">
    <property type="match status" value="1"/>
</dbReference>
<dbReference type="CDD" id="cd04485">
    <property type="entry name" value="DnaE_OBF"/>
    <property type="match status" value="1"/>
</dbReference>
<dbReference type="Pfam" id="PF07733">
    <property type="entry name" value="DNA_pol3_alpha"/>
    <property type="match status" value="1"/>
</dbReference>
<evidence type="ECO:0000256" key="4">
    <source>
        <dbReference type="ARBA" id="ARBA00022695"/>
    </source>
</evidence>
<dbReference type="InterPro" id="IPR029460">
    <property type="entry name" value="DNAPol_HHH"/>
</dbReference>
<dbReference type="Pfam" id="PF17657">
    <property type="entry name" value="DNA_pol3_finger"/>
    <property type="match status" value="1"/>
</dbReference>
<dbReference type="Pfam" id="PF14579">
    <property type="entry name" value="HHH_6"/>
    <property type="match status" value="1"/>
</dbReference>
<dbReference type="Proteomes" id="UP000178249">
    <property type="component" value="Unassembled WGS sequence"/>
</dbReference>